<evidence type="ECO:0000313" key="2">
    <source>
        <dbReference type="EMBL" id="RKD22757.1"/>
    </source>
</evidence>
<evidence type="ECO:0008006" key="4">
    <source>
        <dbReference type="Google" id="ProtNLM"/>
    </source>
</evidence>
<dbReference type="Proteomes" id="UP000284219">
    <property type="component" value="Unassembled WGS sequence"/>
</dbReference>
<evidence type="ECO:0000313" key="3">
    <source>
        <dbReference type="Proteomes" id="UP000284219"/>
    </source>
</evidence>
<dbReference type="RefSeq" id="WP_120190235.1">
    <property type="nucleotide sequence ID" value="NZ_MCHY01000009.1"/>
</dbReference>
<gene>
    <name evidence="2" type="ORF">BEP19_10930</name>
</gene>
<name>A0A419SG43_9BACL</name>
<dbReference type="InterPro" id="IPR010298">
    <property type="entry name" value="YacP-like"/>
</dbReference>
<feature type="coiled-coil region" evidence="1">
    <location>
        <begin position="115"/>
        <end position="142"/>
    </location>
</feature>
<dbReference type="OrthoDB" id="9792160at2"/>
<dbReference type="PANTHER" id="PTHR34547:SF1">
    <property type="entry name" value="YACP-LIKE NYN DOMAIN PROTEIN"/>
    <property type="match status" value="1"/>
</dbReference>
<keyword evidence="1" id="KW-0175">Coiled coil</keyword>
<sequence length="168" mass="19771">MEELLIVDGYNMIGAWPELAEHKKRDLGRARDQLLEILSEYRVYSGSKILVVFDAHQVPGMGKKTKKYKVDIYYTKENETADEMIERLANRWRSRKVRITVATSDYTEQRISFGYGALRKSARELREDIEKAKVSIRKTAQQIKYEPLRTSIPLKGEIAEIFEKWRRQ</sequence>
<comment type="caution">
    <text evidence="2">The sequence shown here is derived from an EMBL/GenBank/DDBJ whole genome shotgun (WGS) entry which is preliminary data.</text>
</comment>
<evidence type="ECO:0000256" key="1">
    <source>
        <dbReference type="SAM" id="Coils"/>
    </source>
</evidence>
<accession>A0A419SG43</accession>
<dbReference type="PANTHER" id="PTHR34547">
    <property type="entry name" value="YACP-LIKE NYN DOMAIN PROTEIN"/>
    <property type="match status" value="1"/>
</dbReference>
<dbReference type="CDD" id="cd10912">
    <property type="entry name" value="PIN_YacP-like"/>
    <property type="match status" value="1"/>
</dbReference>
<dbReference type="AlphaFoldDB" id="A0A419SG43"/>
<organism evidence="2 3">
    <name type="scientific">Ammoniphilus oxalaticus</name>
    <dbReference type="NCBI Taxonomy" id="66863"/>
    <lineage>
        <taxon>Bacteria</taxon>
        <taxon>Bacillati</taxon>
        <taxon>Bacillota</taxon>
        <taxon>Bacilli</taxon>
        <taxon>Bacillales</taxon>
        <taxon>Paenibacillaceae</taxon>
        <taxon>Aneurinibacillus group</taxon>
        <taxon>Ammoniphilus</taxon>
    </lineage>
</organism>
<keyword evidence="3" id="KW-1185">Reference proteome</keyword>
<dbReference type="EMBL" id="MCHY01000009">
    <property type="protein sequence ID" value="RKD22757.1"/>
    <property type="molecule type" value="Genomic_DNA"/>
</dbReference>
<protein>
    <recommendedName>
        <fullName evidence="4">RNA-binding protein</fullName>
    </recommendedName>
</protein>
<dbReference type="Pfam" id="PF05991">
    <property type="entry name" value="NYN_YacP"/>
    <property type="match status" value="1"/>
</dbReference>
<proteinExistence type="predicted"/>
<reference evidence="2 3" key="1">
    <citation type="submission" date="2016-08" db="EMBL/GenBank/DDBJ databases">
        <title>Novel Firmicute Genomes.</title>
        <authorList>
            <person name="Poppleton D.I."/>
            <person name="Gribaldo S."/>
        </authorList>
    </citation>
    <scope>NUCLEOTIDE SEQUENCE [LARGE SCALE GENOMIC DNA]</scope>
    <source>
        <strain evidence="2 3">RAOx-1</strain>
    </source>
</reference>